<dbReference type="PROSITE" id="PS51746">
    <property type="entry name" value="PPM_2"/>
    <property type="match status" value="1"/>
</dbReference>
<evidence type="ECO:0000256" key="5">
    <source>
        <dbReference type="SAM" id="MobiDB-lite"/>
    </source>
</evidence>
<feature type="domain" description="PPM-type phosphatase" evidence="6">
    <location>
        <begin position="86"/>
        <end position="348"/>
    </location>
</feature>
<dbReference type="SMART" id="SM00331">
    <property type="entry name" value="PP2C_SIG"/>
    <property type="match status" value="1"/>
</dbReference>
<evidence type="ECO:0000256" key="4">
    <source>
        <dbReference type="RuleBase" id="RU003465"/>
    </source>
</evidence>
<dbReference type="InterPro" id="IPR036457">
    <property type="entry name" value="PPM-type-like_dom_sf"/>
</dbReference>
<dbReference type="SMART" id="SM00332">
    <property type="entry name" value="PP2Cc"/>
    <property type="match status" value="1"/>
</dbReference>
<evidence type="ECO:0000256" key="2">
    <source>
        <dbReference type="ARBA" id="ARBA00022801"/>
    </source>
</evidence>
<dbReference type="PROSITE" id="PS01032">
    <property type="entry name" value="PPM_1"/>
    <property type="match status" value="1"/>
</dbReference>
<organism evidence="7">
    <name type="scientific">Timspurckia oligopyrenoides</name>
    <dbReference type="NCBI Taxonomy" id="708627"/>
    <lineage>
        <taxon>Eukaryota</taxon>
        <taxon>Rhodophyta</taxon>
        <taxon>Bangiophyceae</taxon>
        <taxon>Porphyridiales</taxon>
        <taxon>Porphyridiaceae</taxon>
        <taxon>Timspurckia</taxon>
    </lineage>
</organism>
<sequence>MRLKRPPQLVVEDQCVEVLNLDSKLCSSTRKSQTRSRNVYQNYENELVEVDGVSLLKSEFSGYDTAAKLKKKKRGNHLSSGESSAVYAVTRQKGSKRSHCEDSWNALPCIEQNYSYGSGKSAMFGVFDGHGGNSVSELCKRELLASLLSRSIQKPKEGVLECLRKTFLLVDSASKSGDKDEDEELCGSTATVAWFRNGQVNVASVGDSRAVMVRSNGQSIDLTRDHRAICDEEVVRIENAGGDVLMNRVNGVLSISRAIGDHCLKKYITAEPELVCREIDSSDEFLVIATDGLWDVVSSQEAAEYVMNRSKARSTSECWSLESISRELVDLAVKRGSSDDITVLIVDVKRNFVKDYSSETAARAINQSENDSRLFSQADYSYYDEGNALRRCPISLGSRTSEGSQESKEVQFPETHNQNSHESESGQLFLSERVQYMSVDDFSYDLEDISFSSFGSTLHPNSKDLIRLNN</sequence>
<evidence type="ECO:0000313" key="7">
    <source>
        <dbReference type="EMBL" id="CAD8819178.1"/>
    </source>
</evidence>
<protein>
    <recommendedName>
        <fullName evidence="6">PPM-type phosphatase domain-containing protein</fullName>
    </recommendedName>
</protein>
<evidence type="ECO:0000256" key="1">
    <source>
        <dbReference type="ARBA" id="ARBA00022723"/>
    </source>
</evidence>
<dbReference type="InterPro" id="IPR001932">
    <property type="entry name" value="PPM-type_phosphatase-like_dom"/>
</dbReference>
<dbReference type="InterPro" id="IPR015655">
    <property type="entry name" value="PP2C"/>
</dbReference>
<gene>
    <name evidence="7" type="ORF">TOLI1172_LOCUS3567</name>
</gene>
<dbReference type="Gene3D" id="3.60.40.10">
    <property type="entry name" value="PPM-type phosphatase domain"/>
    <property type="match status" value="1"/>
</dbReference>
<evidence type="ECO:0000259" key="6">
    <source>
        <dbReference type="PROSITE" id="PS51746"/>
    </source>
</evidence>
<proteinExistence type="inferred from homology"/>
<dbReference type="PANTHER" id="PTHR47992">
    <property type="entry name" value="PROTEIN PHOSPHATASE"/>
    <property type="match status" value="1"/>
</dbReference>
<evidence type="ECO:0000256" key="3">
    <source>
        <dbReference type="ARBA" id="ARBA00022912"/>
    </source>
</evidence>
<dbReference type="EMBL" id="HBFP01005016">
    <property type="protein sequence ID" value="CAD8819178.1"/>
    <property type="molecule type" value="Transcribed_RNA"/>
</dbReference>
<name>A0A7S1ER58_9RHOD</name>
<dbReference type="GO" id="GO:0004722">
    <property type="term" value="F:protein serine/threonine phosphatase activity"/>
    <property type="evidence" value="ECO:0007669"/>
    <property type="project" value="InterPro"/>
</dbReference>
<comment type="similarity">
    <text evidence="4">Belongs to the PP2C family.</text>
</comment>
<dbReference type="SUPFAM" id="SSF81606">
    <property type="entry name" value="PP2C-like"/>
    <property type="match status" value="1"/>
</dbReference>
<keyword evidence="3 4" id="KW-0904">Protein phosphatase</keyword>
<dbReference type="CDD" id="cd00143">
    <property type="entry name" value="PP2Cc"/>
    <property type="match status" value="1"/>
</dbReference>
<dbReference type="InterPro" id="IPR000222">
    <property type="entry name" value="PP2C_BS"/>
</dbReference>
<dbReference type="AlphaFoldDB" id="A0A7S1ER58"/>
<keyword evidence="1" id="KW-0479">Metal-binding</keyword>
<reference evidence="7" key="1">
    <citation type="submission" date="2021-01" db="EMBL/GenBank/DDBJ databases">
        <authorList>
            <person name="Corre E."/>
            <person name="Pelletier E."/>
            <person name="Niang G."/>
            <person name="Scheremetjew M."/>
            <person name="Finn R."/>
            <person name="Kale V."/>
            <person name="Holt S."/>
            <person name="Cochrane G."/>
            <person name="Meng A."/>
            <person name="Brown T."/>
            <person name="Cohen L."/>
        </authorList>
    </citation>
    <scope>NUCLEOTIDE SEQUENCE</scope>
    <source>
        <strain evidence="7">CCMP3278</strain>
    </source>
</reference>
<dbReference type="Pfam" id="PF00481">
    <property type="entry name" value="PP2C"/>
    <property type="match status" value="1"/>
</dbReference>
<dbReference type="GO" id="GO:0046872">
    <property type="term" value="F:metal ion binding"/>
    <property type="evidence" value="ECO:0007669"/>
    <property type="project" value="UniProtKB-KW"/>
</dbReference>
<feature type="region of interest" description="Disordered" evidence="5">
    <location>
        <begin position="395"/>
        <end position="425"/>
    </location>
</feature>
<keyword evidence="2 4" id="KW-0378">Hydrolase</keyword>
<accession>A0A7S1ER58</accession>